<reference evidence="2" key="2">
    <citation type="submission" date="2020-10" db="EMBL/GenBank/DDBJ databases">
        <authorList>
            <person name="Scholz U."/>
            <person name="Mascher M."/>
            <person name="Fiebig A."/>
        </authorList>
    </citation>
    <scope>NUCLEOTIDE SEQUENCE [LARGE SCALE GENOMIC DNA]</scope>
    <source>
        <strain evidence="2">cv. Morex</strain>
    </source>
</reference>
<organism evidence="2 3">
    <name type="scientific">Hordeum vulgare subsp. vulgare</name>
    <name type="common">Domesticated barley</name>
    <dbReference type="NCBI Taxonomy" id="112509"/>
    <lineage>
        <taxon>Eukaryota</taxon>
        <taxon>Viridiplantae</taxon>
        <taxon>Streptophyta</taxon>
        <taxon>Embryophyta</taxon>
        <taxon>Tracheophyta</taxon>
        <taxon>Spermatophyta</taxon>
        <taxon>Magnoliopsida</taxon>
        <taxon>Liliopsida</taxon>
        <taxon>Poales</taxon>
        <taxon>Poaceae</taxon>
        <taxon>BOP clade</taxon>
        <taxon>Pooideae</taxon>
        <taxon>Triticodae</taxon>
        <taxon>Triticeae</taxon>
        <taxon>Hordeinae</taxon>
        <taxon>Hordeum</taxon>
    </lineage>
</organism>
<keyword evidence="3" id="KW-1185">Reference proteome</keyword>
<feature type="region of interest" description="Disordered" evidence="1">
    <location>
        <begin position="1"/>
        <end position="50"/>
    </location>
</feature>
<dbReference type="EnsemblPlants" id="HORVU.MOREX.r3.7HG0710370.1">
    <property type="protein sequence ID" value="HORVU.MOREX.r3.7HG0710370.1.CDS1"/>
    <property type="gene ID" value="HORVU.MOREX.r3.7HG0710370"/>
</dbReference>
<dbReference type="AlphaFoldDB" id="A0A8I6YFD2"/>
<name>A0A8I6YFD2_HORVV</name>
<dbReference type="Gramene" id="HORVU.MOREX.r3.7HG0710370.1">
    <property type="protein sequence ID" value="HORVU.MOREX.r3.7HG0710370.1.CDS1"/>
    <property type="gene ID" value="HORVU.MOREX.r3.7HG0710370"/>
</dbReference>
<reference evidence="2" key="3">
    <citation type="submission" date="2022-01" db="UniProtKB">
        <authorList>
            <consortium name="EnsemblPlants"/>
        </authorList>
    </citation>
    <scope>IDENTIFICATION</scope>
    <source>
        <strain evidence="2">subsp. vulgare</strain>
    </source>
</reference>
<evidence type="ECO:0000256" key="1">
    <source>
        <dbReference type="SAM" id="MobiDB-lite"/>
    </source>
</evidence>
<evidence type="ECO:0000313" key="3">
    <source>
        <dbReference type="Proteomes" id="UP000011116"/>
    </source>
</evidence>
<reference evidence="3" key="1">
    <citation type="journal article" date="2012" name="Nature">
        <title>A physical, genetic and functional sequence assembly of the barley genome.</title>
        <authorList>
            <consortium name="The International Barley Genome Sequencing Consortium"/>
            <person name="Mayer K.F."/>
            <person name="Waugh R."/>
            <person name="Brown J.W."/>
            <person name="Schulman A."/>
            <person name="Langridge P."/>
            <person name="Platzer M."/>
            <person name="Fincher G.B."/>
            <person name="Muehlbauer G.J."/>
            <person name="Sato K."/>
            <person name="Close T.J."/>
            <person name="Wise R.P."/>
            <person name="Stein N."/>
        </authorList>
    </citation>
    <scope>NUCLEOTIDE SEQUENCE [LARGE SCALE GENOMIC DNA]</scope>
    <source>
        <strain evidence="3">cv. Morex</strain>
    </source>
</reference>
<evidence type="ECO:0000313" key="2">
    <source>
        <dbReference type="EnsemblPlants" id="HORVU.MOREX.r3.7HG0710370.1.CDS1"/>
    </source>
</evidence>
<feature type="compositionally biased region" description="Pro residues" evidence="1">
    <location>
        <begin position="169"/>
        <end position="181"/>
    </location>
</feature>
<protein>
    <submittedName>
        <fullName evidence="2">Uncharacterized protein</fullName>
    </submittedName>
</protein>
<sequence>MGLWNYGRKGKHDREAGSSSGRRRGSVKEEDASPPRRAFAPAPFTIGPRPAGQRNRQYLIVEVCRRYWETRTPVPWSDVHLPNVWHLSADRVLIPPVSMSGRARRDEIERRCRLLPDDLYYDDRYVADSILGDMWLRDEHDVRRASYFTGTMSGPRQPREVRGLTPMSSPSPSPSPPPPPRMTAQEEARLMQRVMEDSMMTHDERQWPGLEDAMALSAAGDVAIPELKQQEEVMEDAPVAAFPPDLVGQQWSWSYTAPEMAQAVGGGGGA</sequence>
<feature type="compositionally biased region" description="Low complexity" evidence="1">
    <location>
        <begin position="35"/>
        <end position="44"/>
    </location>
</feature>
<accession>A0A8I6YFD2</accession>
<feature type="region of interest" description="Disordered" evidence="1">
    <location>
        <begin position="149"/>
        <end position="183"/>
    </location>
</feature>
<proteinExistence type="predicted"/>
<dbReference type="Proteomes" id="UP000011116">
    <property type="component" value="Chromosome 7H"/>
</dbReference>